<keyword evidence="5" id="KW-1185">Reference proteome</keyword>
<evidence type="ECO:0000259" key="2">
    <source>
        <dbReference type="Pfam" id="PF01205"/>
    </source>
</evidence>
<dbReference type="AlphaFoldDB" id="A0AAW9MVS4"/>
<dbReference type="InterPro" id="IPR036956">
    <property type="entry name" value="Impact_N_sf"/>
</dbReference>
<dbReference type="GO" id="GO:0005737">
    <property type="term" value="C:cytoplasm"/>
    <property type="evidence" value="ECO:0007669"/>
    <property type="project" value="TreeGrafter"/>
</dbReference>
<accession>A0AAW9MVS4</accession>
<dbReference type="Gene3D" id="3.30.70.240">
    <property type="match status" value="1"/>
</dbReference>
<evidence type="ECO:0000256" key="1">
    <source>
        <dbReference type="ARBA" id="ARBA00007665"/>
    </source>
</evidence>
<dbReference type="PROSITE" id="PS00910">
    <property type="entry name" value="UPF0029"/>
    <property type="match status" value="1"/>
</dbReference>
<comment type="caution">
    <text evidence="4">The sequence shown here is derived from an EMBL/GenBank/DDBJ whole genome shotgun (WGS) entry which is preliminary data.</text>
</comment>
<dbReference type="InterPro" id="IPR015269">
    <property type="entry name" value="UPF0029_Impact_C"/>
</dbReference>
<dbReference type="Proteomes" id="UP001357733">
    <property type="component" value="Unassembled WGS sequence"/>
</dbReference>
<comment type="similarity">
    <text evidence="1">Belongs to the IMPACT family.</text>
</comment>
<organism evidence="4 5">
    <name type="scientific">Citroniella saccharovorans</name>
    <dbReference type="NCBI Taxonomy" id="2053367"/>
    <lineage>
        <taxon>Bacteria</taxon>
        <taxon>Bacillati</taxon>
        <taxon>Bacillota</taxon>
        <taxon>Tissierellia</taxon>
        <taxon>Tissierellales</taxon>
        <taxon>Peptoniphilaceae</taxon>
        <taxon>Citroniella</taxon>
    </lineage>
</organism>
<reference evidence="4 5" key="1">
    <citation type="submission" date="2024-01" db="EMBL/GenBank/DDBJ databases">
        <title>Complete genome sequence of Citroniella saccharovorans strain M6.X9, isolated from human fecal sample.</title>
        <authorList>
            <person name="Cheng G."/>
            <person name="Westerholm M."/>
            <person name="Schnurer A."/>
        </authorList>
    </citation>
    <scope>NUCLEOTIDE SEQUENCE [LARGE SCALE GENOMIC DNA]</scope>
    <source>
        <strain evidence="4 5">DSM 29873</strain>
    </source>
</reference>
<gene>
    <name evidence="4" type="ORF">VLK81_07540</name>
</gene>
<dbReference type="Pfam" id="PF09186">
    <property type="entry name" value="DUF1949"/>
    <property type="match status" value="1"/>
</dbReference>
<dbReference type="SUPFAM" id="SSF54211">
    <property type="entry name" value="Ribosomal protein S5 domain 2-like"/>
    <property type="match status" value="1"/>
</dbReference>
<dbReference type="PANTHER" id="PTHR16301:SF20">
    <property type="entry name" value="IMPACT FAMILY MEMBER YIGZ"/>
    <property type="match status" value="1"/>
</dbReference>
<dbReference type="EMBL" id="JAYKOT010000003">
    <property type="protein sequence ID" value="MEB3429858.1"/>
    <property type="molecule type" value="Genomic_DNA"/>
</dbReference>
<sequence>MKDLKNMSANSYKTILKRGIDEFEVDRSRFIGSAQFAETQEEAENFIREISEKYKDATHNVYAYIIDNTVMKYSDDGEPSGTAGPPILSILQNKNLKKTVVVVTRYFGGRLLGKGGLVRAYSKATLLALDKALIIDKALYFDVQLIVSYLDLGRIKNYLSIENIHILKEDFTDKVCIRIYIHTQGREKLIKDLNDLTNGNIDIKINKELFLPELDGKIIL</sequence>
<dbReference type="InterPro" id="IPR001498">
    <property type="entry name" value="Impact_N"/>
</dbReference>
<dbReference type="SUPFAM" id="SSF54980">
    <property type="entry name" value="EF-G C-terminal domain-like"/>
    <property type="match status" value="1"/>
</dbReference>
<name>A0AAW9MVS4_9FIRM</name>
<proteinExistence type="inferred from homology"/>
<dbReference type="GO" id="GO:0006446">
    <property type="term" value="P:regulation of translational initiation"/>
    <property type="evidence" value="ECO:0007669"/>
    <property type="project" value="TreeGrafter"/>
</dbReference>
<dbReference type="InterPro" id="IPR020569">
    <property type="entry name" value="UPF0029_Impact_CS"/>
</dbReference>
<evidence type="ECO:0000313" key="4">
    <source>
        <dbReference type="EMBL" id="MEB3429858.1"/>
    </source>
</evidence>
<dbReference type="InterPro" id="IPR023582">
    <property type="entry name" value="Impact"/>
</dbReference>
<dbReference type="Gene3D" id="3.30.230.30">
    <property type="entry name" value="Impact, N-terminal domain"/>
    <property type="match status" value="1"/>
</dbReference>
<feature type="domain" description="UPF0029" evidence="3">
    <location>
        <begin position="145"/>
        <end position="200"/>
    </location>
</feature>
<dbReference type="RefSeq" id="WP_324620013.1">
    <property type="nucleotide sequence ID" value="NZ_JAYKOT010000003.1"/>
</dbReference>
<dbReference type="InterPro" id="IPR020568">
    <property type="entry name" value="Ribosomal_Su5_D2-typ_SF"/>
</dbReference>
<protein>
    <submittedName>
        <fullName evidence="4">YigZ family protein</fullName>
    </submittedName>
</protein>
<evidence type="ECO:0000313" key="5">
    <source>
        <dbReference type="Proteomes" id="UP001357733"/>
    </source>
</evidence>
<dbReference type="PANTHER" id="PTHR16301">
    <property type="entry name" value="IMPACT-RELATED"/>
    <property type="match status" value="1"/>
</dbReference>
<evidence type="ECO:0000259" key="3">
    <source>
        <dbReference type="Pfam" id="PF09186"/>
    </source>
</evidence>
<dbReference type="Pfam" id="PF01205">
    <property type="entry name" value="Impact_N"/>
    <property type="match status" value="1"/>
</dbReference>
<dbReference type="InterPro" id="IPR035647">
    <property type="entry name" value="EFG_III/V"/>
</dbReference>
<feature type="domain" description="Impact N-terminal" evidence="2">
    <location>
        <begin position="27"/>
        <end position="128"/>
    </location>
</feature>